<accession>A0A1H6ATE1</accession>
<sequence length="265" mass="31150">MSLRDNCKLCGENRPLMNSHIIPRGLYARVQKQSADRVNELVHSDPENNSLYLSSKQLKQRLLCEEWEARIQSFEDFYFRLVDKEPDRLARSVSEESDYLSNNLSSHFSEVELRKIAGFILSIFWRCNLSRHRELKDYHGALGREFSEEVRLFLLGVGSFPQRTLVRIMLYSENDVPEWFSYPSRERQKHSEGYFWSHGIRCLNFEFDVFRGLHNHYLPPIDDASCSVRLHVAESSIQRSSFVKNLFRTVSSGDKRGKLKNYLSE</sequence>
<organism evidence="1 2">
    <name type="scientific">Thalassococcus halodurans</name>
    <dbReference type="NCBI Taxonomy" id="373675"/>
    <lineage>
        <taxon>Bacteria</taxon>
        <taxon>Pseudomonadati</taxon>
        <taxon>Pseudomonadota</taxon>
        <taxon>Alphaproteobacteria</taxon>
        <taxon>Rhodobacterales</taxon>
        <taxon>Roseobacteraceae</taxon>
        <taxon>Thalassococcus</taxon>
    </lineage>
</organism>
<reference evidence="1 2" key="1">
    <citation type="submission" date="2016-10" db="EMBL/GenBank/DDBJ databases">
        <authorList>
            <person name="de Groot N.N."/>
        </authorList>
    </citation>
    <scope>NUCLEOTIDE SEQUENCE [LARGE SCALE GENOMIC DNA]</scope>
    <source>
        <strain evidence="1 2">DSM 26915</strain>
    </source>
</reference>
<gene>
    <name evidence="1" type="ORF">SAMN04488045_3109</name>
</gene>
<name>A0A1H6ATE1_9RHOB</name>
<dbReference type="RefSeq" id="WP_146064551.1">
    <property type="nucleotide sequence ID" value="NZ_FNUZ01000005.1"/>
</dbReference>
<evidence type="ECO:0000313" key="1">
    <source>
        <dbReference type="EMBL" id="SEG51086.1"/>
    </source>
</evidence>
<dbReference type="Proteomes" id="UP000236752">
    <property type="component" value="Unassembled WGS sequence"/>
</dbReference>
<proteinExistence type="predicted"/>
<dbReference type="AlphaFoldDB" id="A0A1H6ATE1"/>
<keyword evidence="2" id="KW-1185">Reference proteome</keyword>
<dbReference type="OrthoDB" id="8481741at2"/>
<dbReference type="EMBL" id="FNUZ01000005">
    <property type="protein sequence ID" value="SEG51086.1"/>
    <property type="molecule type" value="Genomic_DNA"/>
</dbReference>
<evidence type="ECO:0008006" key="3">
    <source>
        <dbReference type="Google" id="ProtNLM"/>
    </source>
</evidence>
<protein>
    <recommendedName>
        <fullName evidence="3">HNH endonuclease</fullName>
    </recommendedName>
</protein>
<evidence type="ECO:0000313" key="2">
    <source>
        <dbReference type="Proteomes" id="UP000236752"/>
    </source>
</evidence>